<evidence type="ECO:0000256" key="1">
    <source>
        <dbReference type="ARBA" id="ARBA00007074"/>
    </source>
</evidence>
<evidence type="ECO:0000259" key="5">
    <source>
        <dbReference type="PROSITE" id="PS51935"/>
    </source>
</evidence>
<sequence>MFGICRLSVAPLRATAADSAEMVTQLLFGDMYEVLETSENGKWLRVKMEFDGYEGWLDLKQHTEISEPFFEVSRKQDFRICLGLTSTFETGKGALTLLAGAVSHYPVNPIFPDETGIAVPEDWKSFGEKLGVDAILAQAKRYMGAPYLWGGRTPFGIDCSGFTQVVFKIGGYSLLRDASMQVQQGEHVDFADRKPGDLAFFVNKEGRVTHVGICLPEGKIIHASGMVRIDTLTEKGIEMEDGTLSHVYGSLRRMKTLESA</sequence>
<feature type="domain" description="NlpC/P60" evidence="5">
    <location>
        <begin position="129"/>
        <end position="255"/>
    </location>
</feature>
<evidence type="ECO:0000313" key="7">
    <source>
        <dbReference type="Proteomes" id="UP001348817"/>
    </source>
</evidence>
<accession>A0AAU9D7V9</accession>
<protein>
    <submittedName>
        <fullName evidence="6">Hydrolase Nlp/P60</fullName>
    </submittedName>
</protein>
<evidence type="ECO:0000313" key="6">
    <source>
        <dbReference type="EMBL" id="BDD08966.1"/>
    </source>
</evidence>
<dbReference type="Gene3D" id="3.90.1720.10">
    <property type="entry name" value="endopeptidase domain like (from Nostoc punctiforme)"/>
    <property type="match status" value="1"/>
</dbReference>
<name>A0AAU9D7V9_9BACT</name>
<evidence type="ECO:0000256" key="4">
    <source>
        <dbReference type="ARBA" id="ARBA00022807"/>
    </source>
</evidence>
<dbReference type="InterPro" id="IPR038765">
    <property type="entry name" value="Papain-like_cys_pep_sf"/>
</dbReference>
<dbReference type="InterPro" id="IPR000064">
    <property type="entry name" value="NLP_P60_dom"/>
</dbReference>
<dbReference type="KEGG" id="fax:FUAX_13980"/>
<dbReference type="PANTHER" id="PTHR47053:SF1">
    <property type="entry name" value="MUREIN DD-ENDOPEPTIDASE MEPH-RELATED"/>
    <property type="match status" value="1"/>
</dbReference>
<dbReference type="Pfam" id="PF00877">
    <property type="entry name" value="NLPC_P60"/>
    <property type="match status" value="1"/>
</dbReference>
<evidence type="ECO:0000256" key="2">
    <source>
        <dbReference type="ARBA" id="ARBA00022670"/>
    </source>
</evidence>
<organism evidence="6 7">
    <name type="scientific">Fulvitalea axinellae</name>
    <dbReference type="NCBI Taxonomy" id="1182444"/>
    <lineage>
        <taxon>Bacteria</taxon>
        <taxon>Pseudomonadati</taxon>
        <taxon>Bacteroidota</taxon>
        <taxon>Cytophagia</taxon>
        <taxon>Cytophagales</taxon>
        <taxon>Persicobacteraceae</taxon>
        <taxon>Fulvitalea</taxon>
    </lineage>
</organism>
<dbReference type="GO" id="GO:0006508">
    <property type="term" value="P:proteolysis"/>
    <property type="evidence" value="ECO:0007669"/>
    <property type="project" value="UniProtKB-KW"/>
</dbReference>
<proteinExistence type="inferred from homology"/>
<dbReference type="EMBL" id="AP025314">
    <property type="protein sequence ID" value="BDD08966.1"/>
    <property type="molecule type" value="Genomic_DNA"/>
</dbReference>
<dbReference type="RefSeq" id="WP_338394191.1">
    <property type="nucleotide sequence ID" value="NZ_AP025314.1"/>
</dbReference>
<evidence type="ECO:0000256" key="3">
    <source>
        <dbReference type="ARBA" id="ARBA00022801"/>
    </source>
</evidence>
<comment type="similarity">
    <text evidence="1">Belongs to the peptidase C40 family.</text>
</comment>
<keyword evidence="7" id="KW-1185">Reference proteome</keyword>
<dbReference type="AlphaFoldDB" id="A0AAU9D7V9"/>
<dbReference type="Pfam" id="PF18348">
    <property type="entry name" value="SH3_16"/>
    <property type="match status" value="1"/>
</dbReference>
<dbReference type="Proteomes" id="UP001348817">
    <property type="component" value="Chromosome"/>
</dbReference>
<dbReference type="SUPFAM" id="SSF54001">
    <property type="entry name" value="Cysteine proteinases"/>
    <property type="match status" value="1"/>
</dbReference>
<gene>
    <name evidence="6" type="ORF">FUAX_13980</name>
</gene>
<keyword evidence="2" id="KW-0645">Protease</keyword>
<dbReference type="PANTHER" id="PTHR47053">
    <property type="entry name" value="MUREIN DD-ENDOPEPTIDASE MEPH-RELATED"/>
    <property type="match status" value="1"/>
</dbReference>
<dbReference type="InterPro" id="IPR051202">
    <property type="entry name" value="Peptidase_C40"/>
</dbReference>
<reference evidence="6 7" key="1">
    <citation type="submission" date="2021-12" db="EMBL/GenBank/DDBJ databases">
        <title>Genome sequencing of bacteria with rrn-lacking chromosome and rrn-plasmid.</title>
        <authorList>
            <person name="Anda M."/>
            <person name="Iwasaki W."/>
        </authorList>
    </citation>
    <scope>NUCLEOTIDE SEQUENCE [LARGE SCALE GENOMIC DNA]</scope>
    <source>
        <strain evidence="6 7">DSM 100852</strain>
    </source>
</reference>
<keyword evidence="4" id="KW-0788">Thiol protease</keyword>
<dbReference type="InterPro" id="IPR041382">
    <property type="entry name" value="SH3_16"/>
</dbReference>
<keyword evidence="3 6" id="KW-0378">Hydrolase</keyword>
<dbReference type="GO" id="GO:0008234">
    <property type="term" value="F:cysteine-type peptidase activity"/>
    <property type="evidence" value="ECO:0007669"/>
    <property type="project" value="UniProtKB-KW"/>
</dbReference>
<dbReference type="PROSITE" id="PS51935">
    <property type="entry name" value="NLPC_P60"/>
    <property type="match status" value="1"/>
</dbReference>
<dbReference type="Gene3D" id="2.30.30.40">
    <property type="entry name" value="SH3 Domains"/>
    <property type="match status" value="1"/>
</dbReference>